<dbReference type="InterPro" id="IPR003961">
    <property type="entry name" value="FN3_dom"/>
</dbReference>
<keyword evidence="3" id="KW-0624">Polysaccharide degradation</keyword>
<sequence length="733" mass="72953">MPSIRTRATARGVQSPLPPPGRFRGAVAVGLVATALLAAGTTPALASGPAARVTATAGVAAPSWAYRTVSGYLPSEEAPLEATATSDDGSVVLYQARVDGGSDASLLLRDTRAGTTTLVDHAHGLATTADQEAETFALSGDGSTVAFTSRAGDLLGTDVPNGADVYVTDAHGGAVRAVAHPGVPDRDVREVSLSADGSRLAMVVGHAEGVSVLVVAVATGATLYRYDGDYATRSVRLSGDGRTVVYGATADGTSALQVVDVASGTVVASLPEWSGDGPQVDRTGTRVVYRAGEGPVPPGGWFGPARFLVWDRTHPADAGTEVLAPVGLRPTGPVVSADGSRLLLTAAPSDGGSIPSAAYAVDLPGGATQLVAGGDPDGGATGTGAYAGSLSADGSAVTLWLDGSIVSATRSSTSAGAPTWPGGASLSATPRSSTAVQLDWPAAAGDLKGYEVSVDGTVVATVAPDKRSTTVTAPDATAPHTYAVTAVSTSGARGTALSADARALAPLAVTRGAAGTLHLAFPLPAGTTGITGLRVLRAPGGQQADHPAVDPASYAKVADLPATATSYDDTGLAALTYYGYRVDALHADGSTSPLSESTVERTDLPDAVPVLVSGVGSTSATVTWPPAPAGTPLTAWRVERQDSGGAWATVASLSDASRTSYADTALTPGTAYAWRVSAVLGAGWPVRSWATATAATTRGRASRASRSTRRGSWAGAPCSSAGTSSSAPPTSPG</sequence>
<keyword evidence="2" id="KW-0326">Glycosidase</keyword>
<dbReference type="InterPro" id="IPR011042">
    <property type="entry name" value="6-blade_b-propeller_TolB-like"/>
</dbReference>
<reference evidence="6 7" key="1">
    <citation type="submission" date="2019-02" db="EMBL/GenBank/DDBJ databases">
        <title>Genomic Encyclopedia of Type Strains, Phase IV (KMG-IV): sequencing the most valuable type-strain genomes for metagenomic binning, comparative biology and taxonomic classification.</title>
        <authorList>
            <person name="Goeker M."/>
        </authorList>
    </citation>
    <scope>NUCLEOTIDE SEQUENCE [LARGE SCALE GENOMIC DNA]</scope>
    <source>
        <strain evidence="6 7">DSM 45622</strain>
    </source>
</reference>
<evidence type="ECO:0000259" key="5">
    <source>
        <dbReference type="PROSITE" id="PS50853"/>
    </source>
</evidence>
<dbReference type="CDD" id="cd00063">
    <property type="entry name" value="FN3"/>
    <property type="match status" value="1"/>
</dbReference>
<dbReference type="GO" id="GO:0016798">
    <property type="term" value="F:hydrolase activity, acting on glycosyl bonds"/>
    <property type="evidence" value="ECO:0007669"/>
    <property type="project" value="UniProtKB-KW"/>
</dbReference>
<feature type="region of interest" description="Disordered" evidence="4">
    <location>
        <begin position="692"/>
        <end position="733"/>
    </location>
</feature>
<evidence type="ECO:0000256" key="4">
    <source>
        <dbReference type="SAM" id="MobiDB-lite"/>
    </source>
</evidence>
<dbReference type="SUPFAM" id="SSF49265">
    <property type="entry name" value="Fibronectin type III"/>
    <property type="match status" value="1"/>
</dbReference>
<dbReference type="Gene3D" id="2.60.40.10">
    <property type="entry name" value="Immunoglobulins"/>
    <property type="match status" value="3"/>
</dbReference>
<dbReference type="InterPro" id="IPR036116">
    <property type="entry name" value="FN3_sf"/>
</dbReference>
<proteinExistence type="predicted"/>
<keyword evidence="3" id="KW-0119">Carbohydrate metabolism</keyword>
<evidence type="ECO:0000256" key="1">
    <source>
        <dbReference type="ARBA" id="ARBA00022737"/>
    </source>
</evidence>
<dbReference type="SMART" id="SM00060">
    <property type="entry name" value="FN3"/>
    <property type="match status" value="3"/>
</dbReference>
<dbReference type="InterPro" id="IPR011659">
    <property type="entry name" value="WD40"/>
</dbReference>
<dbReference type="PANTHER" id="PTHR46708">
    <property type="entry name" value="TENASCIN"/>
    <property type="match status" value="1"/>
</dbReference>
<dbReference type="Pfam" id="PF00041">
    <property type="entry name" value="fn3"/>
    <property type="match status" value="1"/>
</dbReference>
<evidence type="ECO:0000313" key="6">
    <source>
        <dbReference type="EMBL" id="RZS79950.1"/>
    </source>
</evidence>
<name>A0A4Q7NAW9_9ACTN</name>
<feature type="compositionally biased region" description="Low complexity" evidence="4">
    <location>
        <begin position="710"/>
        <end position="733"/>
    </location>
</feature>
<dbReference type="Proteomes" id="UP000293638">
    <property type="component" value="Unassembled WGS sequence"/>
</dbReference>
<evidence type="ECO:0000256" key="3">
    <source>
        <dbReference type="ARBA" id="ARBA00023326"/>
    </source>
</evidence>
<keyword evidence="2" id="KW-0378">Hydrolase</keyword>
<dbReference type="InterPro" id="IPR013783">
    <property type="entry name" value="Ig-like_fold"/>
</dbReference>
<dbReference type="SUPFAM" id="SSF82171">
    <property type="entry name" value="DPP6 N-terminal domain-like"/>
    <property type="match status" value="1"/>
</dbReference>
<comment type="caution">
    <text evidence="6">The sequence shown here is derived from an EMBL/GenBank/DDBJ whole genome shotgun (WGS) entry which is preliminary data.</text>
</comment>
<dbReference type="InterPro" id="IPR050991">
    <property type="entry name" value="ECM_Regulatory_Proteins"/>
</dbReference>
<accession>A0A4Q7NAW9</accession>
<keyword evidence="7" id="KW-1185">Reference proteome</keyword>
<dbReference type="PROSITE" id="PS50853">
    <property type="entry name" value="FN3"/>
    <property type="match status" value="1"/>
</dbReference>
<keyword evidence="1" id="KW-0677">Repeat</keyword>
<gene>
    <name evidence="6" type="ORF">EV189_3429</name>
</gene>
<organism evidence="6 7">
    <name type="scientific">Motilibacter rhizosphaerae</name>
    <dbReference type="NCBI Taxonomy" id="598652"/>
    <lineage>
        <taxon>Bacteria</taxon>
        <taxon>Bacillati</taxon>
        <taxon>Actinomycetota</taxon>
        <taxon>Actinomycetes</taxon>
        <taxon>Motilibacterales</taxon>
        <taxon>Motilibacteraceae</taxon>
        <taxon>Motilibacter</taxon>
    </lineage>
</organism>
<dbReference type="Pfam" id="PF07676">
    <property type="entry name" value="PD40"/>
    <property type="match status" value="1"/>
</dbReference>
<feature type="domain" description="Fibronectin type-III" evidence="5">
    <location>
        <begin position="605"/>
        <end position="700"/>
    </location>
</feature>
<evidence type="ECO:0000256" key="2">
    <source>
        <dbReference type="ARBA" id="ARBA00023295"/>
    </source>
</evidence>
<protein>
    <submittedName>
        <fullName evidence="6">WD40 repeat protein</fullName>
    </submittedName>
</protein>
<dbReference type="Gene3D" id="2.120.10.30">
    <property type="entry name" value="TolB, C-terminal domain"/>
    <property type="match status" value="1"/>
</dbReference>
<dbReference type="PANTHER" id="PTHR46708:SF2">
    <property type="entry name" value="FIBRONECTIN TYPE-III DOMAIN-CONTAINING PROTEIN"/>
    <property type="match status" value="1"/>
</dbReference>
<dbReference type="GO" id="GO:0000272">
    <property type="term" value="P:polysaccharide catabolic process"/>
    <property type="evidence" value="ECO:0007669"/>
    <property type="project" value="UniProtKB-KW"/>
</dbReference>
<evidence type="ECO:0000313" key="7">
    <source>
        <dbReference type="Proteomes" id="UP000293638"/>
    </source>
</evidence>
<feature type="compositionally biased region" description="Basic residues" evidence="4">
    <location>
        <begin position="700"/>
        <end position="709"/>
    </location>
</feature>
<dbReference type="EMBL" id="SGXD01000005">
    <property type="protein sequence ID" value="RZS79950.1"/>
    <property type="molecule type" value="Genomic_DNA"/>
</dbReference>
<dbReference type="AlphaFoldDB" id="A0A4Q7NAW9"/>